<dbReference type="InterPro" id="IPR014729">
    <property type="entry name" value="Rossmann-like_a/b/a_fold"/>
</dbReference>
<organism evidence="3 4">
    <name type="scientific">Halococcus thailandensis JCM 13552</name>
    <dbReference type="NCBI Taxonomy" id="1227457"/>
    <lineage>
        <taxon>Archaea</taxon>
        <taxon>Methanobacteriati</taxon>
        <taxon>Methanobacteriota</taxon>
        <taxon>Stenosarchaea group</taxon>
        <taxon>Halobacteria</taxon>
        <taxon>Halobacteriales</taxon>
        <taxon>Halococcaceae</taxon>
        <taxon>Halococcus</taxon>
    </lineage>
</organism>
<dbReference type="STRING" id="1227457.C451_04231"/>
<dbReference type="AlphaFoldDB" id="M0NDN0"/>
<gene>
    <name evidence="3" type="ORF">C451_04231</name>
</gene>
<reference evidence="3 4" key="1">
    <citation type="journal article" date="2014" name="PLoS Genet.">
        <title>Phylogenetically driven sequencing of extremely halophilic archaea reveals strategies for static and dynamic osmo-response.</title>
        <authorList>
            <person name="Becker E.A."/>
            <person name="Seitzer P.M."/>
            <person name="Tritt A."/>
            <person name="Larsen D."/>
            <person name="Krusor M."/>
            <person name="Yao A.I."/>
            <person name="Wu D."/>
            <person name="Madern D."/>
            <person name="Eisen J.A."/>
            <person name="Darling A.E."/>
            <person name="Facciotti M.T."/>
        </authorList>
    </citation>
    <scope>NUCLEOTIDE SEQUENCE [LARGE SCALE GENOMIC DNA]</scope>
    <source>
        <strain evidence="3 4">JCM 13552</strain>
    </source>
</reference>
<dbReference type="Gene3D" id="3.40.50.620">
    <property type="entry name" value="HUPs"/>
    <property type="match status" value="2"/>
</dbReference>
<dbReference type="PATRIC" id="fig|1227457.3.peg.761"/>
<evidence type="ECO:0000313" key="4">
    <source>
        <dbReference type="Proteomes" id="UP000011680"/>
    </source>
</evidence>
<name>M0NDN0_9EURY</name>
<dbReference type="InterPro" id="IPR006016">
    <property type="entry name" value="UspA"/>
</dbReference>
<accession>M0NDN0</accession>
<dbReference type="eggNOG" id="arCOG00449">
    <property type="taxonomic scope" value="Archaea"/>
</dbReference>
<dbReference type="Proteomes" id="UP000011680">
    <property type="component" value="Unassembled WGS sequence"/>
</dbReference>
<dbReference type="InterPro" id="IPR006015">
    <property type="entry name" value="Universal_stress_UspA"/>
</dbReference>
<feature type="domain" description="UspA" evidence="2">
    <location>
        <begin position="1"/>
        <end position="137"/>
    </location>
</feature>
<dbReference type="PANTHER" id="PTHR46268">
    <property type="entry name" value="STRESS RESPONSE PROTEIN NHAX"/>
    <property type="match status" value="1"/>
</dbReference>
<feature type="domain" description="UspA" evidence="2">
    <location>
        <begin position="151"/>
        <end position="289"/>
    </location>
</feature>
<dbReference type="CDD" id="cd00293">
    <property type="entry name" value="USP-like"/>
    <property type="match status" value="2"/>
</dbReference>
<dbReference type="EMBL" id="AOMF01000094">
    <property type="protein sequence ID" value="EMA56067.1"/>
    <property type="molecule type" value="Genomic_DNA"/>
</dbReference>
<evidence type="ECO:0000259" key="2">
    <source>
        <dbReference type="Pfam" id="PF00582"/>
    </source>
</evidence>
<dbReference type="OrthoDB" id="105697at2157"/>
<dbReference type="SUPFAM" id="SSF52402">
    <property type="entry name" value="Adenine nucleotide alpha hydrolases-like"/>
    <property type="match status" value="2"/>
</dbReference>
<sequence>MYETILVPIDGSEHAIRAGEHARYLAHVFSASVHLVSVADVQAMGGMSNGDDLDEAFVERIEAEHKRAIETSEEVFQGDSIETAVLRGAPADAIVDYADSHSIDVIAMGTQGRTGVGRYLAGSVTESVVRRAPCPVLTTAATERSQLDGDYDDLLIPTDGSEPAAAAVSHGIAIAEAIGARIHGVNIIDADALAPTPEHTAPKRLLDRFKAEGERTTGKIATRATNAGVDVTTSVREGYPTRDLLAYADAHNIDLIAMGTTGQTDLNRYLLGSTAERVIRHAEIPVLAVNARGSMKR</sequence>
<comment type="similarity">
    <text evidence="1">Belongs to the universal stress protein A family.</text>
</comment>
<dbReference type="PRINTS" id="PR01438">
    <property type="entry name" value="UNVRSLSTRESS"/>
</dbReference>
<evidence type="ECO:0000313" key="3">
    <source>
        <dbReference type="EMBL" id="EMA56067.1"/>
    </source>
</evidence>
<dbReference type="RefSeq" id="WP_007737985.1">
    <property type="nucleotide sequence ID" value="NZ_AOMF01000094.1"/>
</dbReference>
<keyword evidence="4" id="KW-1185">Reference proteome</keyword>
<proteinExistence type="inferred from homology"/>
<protein>
    <submittedName>
        <fullName evidence="3">Universal stress protein UspA-like protein</fullName>
    </submittedName>
</protein>
<dbReference type="Pfam" id="PF00582">
    <property type="entry name" value="Usp"/>
    <property type="match status" value="2"/>
</dbReference>
<comment type="caution">
    <text evidence="3">The sequence shown here is derived from an EMBL/GenBank/DDBJ whole genome shotgun (WGS) entry which is preliminary data.</text>
</comment>
<evidence type="ECO:0000256" key="1">
    <source>
        <dbReference type="ARBA" id="ARBA00008791"/>
    </source>
</evidence>
<dbReference type="PANTHER" id="PTHR46268:SF6">
    <property type="entry name" value="UNIVERSAL STRESS PROTEIN UP12"/>
    <property type="match status" value="1"/>
</dbReference>